<protein>
    <submittedName>
        <fullName evidence="2">Uncharacterized protein</fullName>
    </submittedName>
</protein>
<proteinExistence type="predicted"/>
<feature type="region of interest" description="Disordered" evidence="1">
    <location>
        <begin position="1"/>
        <end position="28"/>
    </location>
</feature>
<comment type="caution">
    <text evidence="2">The sequence shown here is derived from an EMBL/GenBank/DDBJ whole genome shotgun (WGS) entry which is preliminary data.</text>
</comment>
<gene>
    <name evidence="2" type="ORF">EHYA_07471</name>
</gene>
<dbReference type="EMBL" id="BIFH01000034">
    <property type="protein sequence ID" value="GCD99749.1"/>
    <property type="molecule type" value="Genomic_DNA"/>
</dbReference>
<organism evidence="2 3">
    <name type="scientific">Embleya hyalina</name>
    <dbReference type="NCBI Taxonomy" id="516124"/>
    <lineage>
        <taxon>Bacteria</taxon>
        <taxon>Bacillati</taxon>
        <taxon>Actinomycetota</taxon>
        <taxon>Actinomycetes</taxon>
        <taxon>Kitasatosporales</taxon>
        <taxon>Streptomycetaceae</taxon>
        <taxon>Embleya</taxon>
    </lineage>
</organism>
<keyword evidence="3" id="KW-1185">Reference proteome</keyword>
<dbReference type="Proteomes" id="UP000286931">
    <property type="component" value="Unassembled WGS sequence"/>
</dbReference>
<accession>A0A401YYP8</accession>
<sequence length="117" mass="13171">MPDNPRPPANDDEPTPEHGEEIPGFGDLAAPGQIWHLRESEEFVPTADFTPARIRLTTVCRPADRAGWFRFADLDIHPWRPVPGRLDLEDLEICYALAAWPHHHDLATSTADPRSES</sequence>
<evidence type="ECO:0000256" key="1">
    <source>
        <dbReference type="SAM" id="MobiDB-lite"/>
    </source>
</evidence>
<reference evidence="2 3" key="1">
    <citation type="submission" date="2018-12" db="EMBL/GenBank/DDBJ databases">
        <title>Draft genome sequence of Embleya hyalina NBRC 13850T.</title>
        <authorList>
            <person name="Komaki H."/>
            <person name="Hosoyama A."/>
            <person name="Kimura A."/>
            <person name="Ichikawa N."/>
            <person name="Tamura T."/>
        </authorList>
    </citation>
    <scope>NUCLEOTIDE SEQUENCE [LARGE SCALE GENOMIC DNA]</scope>
    <source>
        <strain evidence="2 3">NBRC 13850</strain>
    </source>
</reference>
<evidence type="ECO:0000313" key="3">
    <source>
        <dbReference type="Proteomes" id="UP000286931"/>
    </source>
</evidence>
<evidence type="ECO:0000313" key="2">
    <source>
        <dbReference type="EMBL" id="GCD99749.1"/>
    </source>
</evidence>
<dbReference type="AlphaFoldDB" id="A0A401YYP8"/>
<name>A0A401YYP8_9ACTN</name>
<dbReference type="RefSeq" id="WP_126641523.1">
    <property type="nucleotide sequence ID" value="NZ_BIFH01000034.1"/>
</dbReference>
<dbReference type="OrthoDB" id="3854264at2"/>